<dbReference type="AlphaFoldDB" id="A0A0A0JY96"/>
<dbReference type="EMBL" id="AVPL01000025">
    <property type="protein sequence ID" value="KGN41027.1"/>
    <property type="molecule type" value="Genomic_DNA"/>
</dbReference>
<evidence type="ECO:0000313" key="3">
    <source>
        <dbReference type="EMBL" id="KGN41027.1"/>
    </source>
</evidence>
<gene>
    <name evidence="3" type="ORF">N801_09675</name>
</gene>
<dbReference type="eggNOG" id="ENOG50333W1">
    <property type="taxonomic scope" value="Bacteria"/>
</dbReference>
<feature type="chain" id="PRO_5038784015" evidence="1">
    <location>
        <begin position="19"/>
        <end position="111"/>
    </location>
</feature>
<dbReference type="InterPro" id="IPR012495">
    <property type="entry name" value="TadE-like_dom"/>
</dbReference>
<dbReference type="STRING" id="1385519.N801_09675"/>
<evidence type="ECO:0000256" key="1">
    <source>
        <dbReference type="SAM" id="SignalP"/>
    </source>
</evidence>
<comment type="caution">
    <text evidence="3">The sequence shown here is derived from an EMBL/GenBank/DDBJ whole genome shotgun (WGS) entry which is preliminary data.</text>
</comment>
<dbReference type="Pfam" id="PF07811">
    <property type="entry name" value="TadE"/>
    <property type="match status" value="1"/>
</dbReference>
<name>A0A0A0JY96_9MICO</name>
<dbReference type="Proteomes" id="UP000030013">
    <property type="component" value="Unassembled WGS sequence"/>
</dbReference>
<keyword evidence="1" id="KW-0732">Signal</keyword>
<accession>A0A0A0JY96</accession>
<feature type="domain" description="TadE-like" evidence="2">
    <location>
        <begin position="1"/>
        <end position="37"/>
    </location>
</feature>
<protein>
    <submittedName>
        <fullName evidence="3">Membrane protein</fullName>
    </submittedName>
</protein>
<proteinExistence type="predicted"/>
<evidence type="ECO:0000259" key="2">
    <source>
        <dbReference type="Pfam" id="PF07811"/>
    </source>
</evidence>
<sequence length="111" mass="11335">MVILMPALLAVMFLGMQAALTYHARTLAIAAAQEGARAACAENGTTSAAISTARQYVADTAGDALTSATVTGARTANTATVTVRGVALSVIPGWQPTITQSASMPVERITR</sequence>
<reference evidence="3 4" key="1">
    <citation type="submission" date="2013-08" db="EMBL/GenBank/DDBJ databases">
        <title>The genome sequence of Knoellia aerolata.</title>
        <authorList>
            <person name="Zhu W."/>
            <person name="Wang G."/>
        </authorList>
    </citation>
    <scope>NUCLEOTIDE SEQUENCE [LARGE SCALE GENOMIC DNA]</scope>
    <source>
        <strain evidence="3 4">DSM 18566</strain>
    </source>
</reference>
<evidence type="ECO:0000313" key="4">
    <source>
        <dbReference type="Proteomes" id="UP000030013"/>
    </source>
</evidence>
<organism evidence="3 4">
    <name type="scientific">Knoellia aerolata DSM 18566</name>
    <dbReference type="NCBI Taxonomy" id="1385519"/>
    <lineage>
        <taxon>Bacteria</taxon>
        <taxon>Bacillati</taxon>
        <taxon>Actinomycetota</taxon>
        <taxon>Actinomycetes</taxon>
        <taxon>Micrococcales</taxon>
        <taxon>Intrasporangiaceae</taxon>
        <taxon>Knoellia</taxon>
    </lineage>
</organism>
<feature type="signal peptide" evidence="1">
    <location>
        <begin position="1"/>
        <end position="18"/>
    </location>
</feature>
<keyword evidence="4" id="KW-1185">Reference proteome</keyword>